<evidence type="ECO:0000313" key="2">
    <source>
        <dbReference type="EMBL" id="KTF04575.1"/>
    </source>
</evidence>
<dbReference type="AlphaFoldDB" id="A0A0W1KLR5"/>
<sequence>MTTSFYVRLAGPLQSWAGASVTGNIVHTELEPTRSGLVGLLAGACGYYRGEWPSWLDDLVFIVRNDNRGMLTDDFQTINPPTVEKEFKRGLSIALGRSIRAKDALTHTPAGPTKKGARTAVITRTYIANGEFLVQITSNEHVDQIREALKNPVFTSYLGRKAFAPTFPFVLGEGSPAALAKIPVYRPHDRSGAPSARLQLKHLAPGVPPLAEITTVPTVRSRGEWLDAVRSMLNPL</sequence>
<comment type="caution">
    <text evidence="2">The sequence shown here is derived from an EMBL/GenBank/DDBJ whole genome shotgun (WGS) entry which is preliminary data.</text>
</comment>
<gene>
    <name evidence="2" type="ORF">AQZ59_00559</name>
</gene>
<dbReference type="RefSeq" id="WP_062612941.1">
    <property type="nucleotide sequence ID" value="NZ_LGYI01000015.1"/>
</dbReference>
<dbReference type="PATRIC" id="fig|59561.3.peg.551"/>
<dbReference type="STRING" id="59561.AQZ59_00559"/>
<dbReference type="InterPro" id="IPR013422">
    <property type="entry name" value="CRISPR-assoc_prot_Cas5_N"/>
</dbReference>
<dbReference type="Pfam" id="PF09704">
    <property type="entry name" value="Cas_Cas5d"/>
    <property type="match status" value="1"/>
</dbReference>
<keyword evidence="1" id="KW-0051">Antiviral defense</keyword>
<dbReference type="Gene3D" id="3.30.70.2660">
    <property type="match status" value="1"/>
</dbReference>
<reference evidence="2 3" key="1">
    <citation type="submission" date="2015-11" db="EMBL/GenBank/DDBJ databases">
        <title>Draft Genome Sequence of the Type Strain Trueperella bernardiae LCDC 89-0504T, Isolated from Blood Culture.</title>
        <authorList>
            <person name="Bernier A.-M."/>
            <person name="Bernard K."/>
        </authorList>
    </citation>
    <scope>NUCLEOTIDE SEQUENCE [LARGE SCALE GENOMIC DNA]</scope>
    <source>
        <strain evidence="2 3">LCDC 89-0504</strain>
    </source>
</reference>
<dbReference type="NCBIfam" id="TIGR01868">
    <property type="entry name" value="casD_Cas5e"/>
    <property type="match status" value="1"/>
</dbReference>
<dbReference type="InterPro" id="IPR010147">
    <property type="entry name" value="CRISPR-assoc_prot_CasD"/>
</dbReference>
<proteinExistence type="predicted"/>
<name>A0A0W1KLR5_9ACTO</name>
<dbReference type="OrthoDB" id="3189549at2"/>
<dbReference type="EMBL" id="LNIZ01000002">
    <property type="protein sequence ID" value="KTF04575.1"/>
    <property type="molecule type" value="Genomic_DNA"/>
</dbReference>
<organism evidence="2 3">
    <name type="scientific">Trueperella bernardiae</name>
    <dbReference type="NCBI Taxonomy" id="59561"/>
    <lineage>
        <taxon>Bacteria</taxon>
        <taxon>Bacillati</taxon>
        <taxon>Actinomycetota</taxon>
        <taxon>Actinomycetes</taxon>
        <taxon>Actinomycetales</taxon>
        <taxon>Actinomycetaceae</taxon>
        <taxon>Trueperella</taxon>
    </lineage>
</organism>
<evidence type="ECO:0000313" key="3">
    <source>
        <dbReference type="Proteomes" id="UP000054404"/>
    </source>
</evidence>
<dbReference type="Proteomes" id="UP000054404">
    <property type="component" value="Unassembled WGS sequence"/>
</dbReference>
<accession>A0A0W1KLR5</accession>
<evidence type="ECO:0000256" key="1">
    <source>
        <dbReference type="ARBA" id="ARBA00023118"/>
    </source>
</evidence>
<dbReference type="CDD" id="cd09756">
    <property type="entry name" value="Cas5_I-E"/>
    <property type="match status" value="1"/>
</dbReference>
<dbReference type="GO" id="GO:0051607">
    <property type="term" value="P:defense response to virus"/>
    <property type="evidence" value="ECO:0007669"/>
    <property type="project" value="UniProtKB-KW"/>
</dbReference>
<dbReference type="InterPro" id="IPR021124">
    <property type="entry name" value="CRISPR-assoc_prot_Cas5"/>
</dbReference>
<protein>
    <submittedName>
        <fullName evidence="2">CRISPR-associated protein</fullName>
    </submittedName>
</protein>
<dbReference type="GO" id="GO:0043571">
    <property type="term" value="P:maintenance of CRISPR repeat elements"/>
    <property type="evidence" value="ECO:0007669"/>
    <property type="project" value="InterPro"/>
</dbReference>
<dbReference type="NCBIfam" id="TIGR02593">
    <property type="entry name" value="CRISPR_cas5"/>
    <property type="match status" value="1"/>
</dbReference>
<keyword evidence="3" id="KW-1185">Reference proteome</keyword>
<dbReference type="GO" id="GO:0003723">
    <property type="term" value="F:RNA binding"/>
    <property type="evidence" value="ECO:0007669"/>
    <property type="project" value="InterPro"/>
</dbReference>